<dbReference type="AlphaFoldDB" id="A0A2S7WXJ9"/>
<name>A0A2S7WXJ9_9FLAO</name>
<evidence type="ECO:0000313" key="2">
    <source>
        <dbReference type="Proteomes" id="UP000239068"/>
    </source>
</evidence>
<comment type="caution">
    <text evidence="1">The sequence shown here is derived from an EMBL/GenBank/DDBJ whole genome shotgun (WGS) entry which is preliminary data.</text>
</comment>
<reference evidence="1 2" key="1">
    <citation type="submission" date="2016-12" db="EMBL/GenBank/DDBJ databases">
        <title>Trade-off between light-utilization and light-protection in marine flavobacteria.</title>
        <authorList>
            <person name="Kumagai Y."/>
            <person name="Yoshizawa S."/>
            <person name="Kogure K."/>
            <person name="Iwasaki W."/>
        </authorList>
    </citation>
    <scope>NUCLEOTIDE SEQUENCE [LARGE SCALE GENOMIC DNA]</scope>
    <source>
        <strain evidence="1 2">ATCC 43844</strain>
    </source>
</reference>
<keyword evidence="2" id="KW-1185">Reference proteome</keyword>
<sequence>MESINKIKENEWLKLLEEAIQSGVKIQVNHRFKYKEKGLGTFLTAAKRSNKTQLIKKIESLGVNFKMHSKKPEHYLEKYISQLSTQKRPNKQQFITRFNAYILPRKGLLNEQTTEKLNKLWEKRFNEKRKWTKPETDLDRVQFWKDFRYNGNINPEGKWFHYRKYMGKLYGWVYTRKRDEQKMNLIKEHFTKKELSELKKEGF</sequence>
<evidence type="ECO:0000313" key="1">
    <source>
        <dbReference type="EMBL" id="PQJ82297.1"/>
    </source>
</evidence>
<dbReference type="OrthoDB" id="7056491at2"/>
<proteinExistence type="predicted"/>
<dbReference type="Proteomes" id="UP000239068">
    <property type="component" value="Unassembled WGS sequence"/>
</dbReference>
<dbReference type="EMBL" id="MSCM01000001">
    <property type="protein sequence ID" value="PQJ82297.1"/>
    <property type="molecule type" value="Genomic_DNA"/>
</dbReference>
<accession>A0A2S7WXJ9</accession>
<protein>
    <submittedName>
        <fullName evidence="1">Uncharacterized protein</fullName>
    </submittedName>
</protein>
<organism evidence="1 2">
    <name type="scientific">Polaribacter glomeratus</name>
    <dbReference type="NCBI Taxonomy" id="102"/>
    <lineage>
        <taxon>Bacteria</taxon>
        <taxon>Pseudomonadati</taxon>
        <taxon>Bacteroidota</taxon>
        <taxon>Flavobacteriia</taxon>
        <taxon>Flavobacteriales</taxon>
        <taxon>Flavobacteriaceae</taxon>
    </lineage>
</organism>
<dbReference type="RefSeq" id="WP_105020868.1">
    <property type="nucleotide sequence ID" value="NZ_MSCM01000001.1"/>
</dbReference>
<gene>
    <name evidence="1" type="ORF">BTO16_06775</name>
</gene>